<feature type="transmembrane region" description="Helical" evidence="6">
    <location>
        <begin position="20"/>
        <end position="43"/>
    </location>
</feature>
<keyword evidence="3 6" id="KW-0812">Transmembrane</keyword>
<organism evidence="8 9">
    <name type="scientific">Paenibacillus mangrovi</name>
    <dbReference type="NCBI Taxonomy" id="2931978"/>
    <lineage>
        <taxon>Bacteria</taxon>
        <taxon>Bacillati</taxon>
        <taxon>Bacillota</taxon>
        <taxon>Bacilli</taxon>
        <taxon>Bacillales</taxon>
        <taxon>Paenibacillaceae</taxon>
        <taxon>Paenibacillus</taxon>
    </lineage>
</organism>
<dbReference type="InterPro" id="IPR038766">
    <property type="entry name" value="Membrane_comp_ABC_pdt"/>
</dbReference>
<feature type="domain" description="ABC3 transporter permease C-terminal" evidence="7">
    <location>
        <begin position="680"/>
        <end position="794"/>
    </location>
</feature>
<dbReference type="Proteomes" id="UP001139347">
    <property type="component" value="Unassembled WGS sequence"/>
</dbReference>
<evidence type="ECO:0000256" key="4">
    <source>
        <dbReference type="ARBA" id="ARBA00022989"/>
    </source>
</evidence>
<comment type="subcellular location">
    <subcellularLocation>
        <location evidence="1">Cell membrane</location>
        <topology evidence="1">Multi-pass membrane protein</topology>
    </subcellularLocation>
</comment>
<keyword evidence="4 6" id="KW-1133">Transmembrane helix</keyword>
<feature type="transmembrane region" description="Helical" evidence="6">
    <location>
        <begin position="721"/>
        <end position="747"/>
    </location>
</feature>
<feature type="domain" description="ABC3 transporter permease C-terminal" evidence="7">
    <location>
        <begin position="264"/>
        <end position="381"/>
    </location>
</feature>
<evidence type="ECO:0000256" key="2">
    <source>
        <dbReference type="ARBA" id="ARBA00022475"/>
    </source>
</evidence>
<keyword evidence="5 6" id="KW-0472">Membrane</keyword>
<evidence type="ECO:0000256" key="6">
    <source>
        <dbReference type="SAM" id="Phobius"/>
    </source>
</evidence>
<comment type="caution">
    <text evidence="8">The sequence shown here is derived from an EMBL/GenBank/DDBJ whole genome shotgun (WGS) entry which is preliminary data.</text>
</comment>
<feature type="transmembrane region" description="Helical" evidence="6">
    <location>
        <begin position="674"/>
        <end position="701"/>
    </location>
</feature>
<evidence type="ECO:0000256" key="3">
    <source>
        <dbReference type="ARBA" id="ARBA00022692"/>
    </source>
</evidence>
<feature type="transmembrane region" description="Helical" evidence="6">
    <location>
        <begin position="437"/>
        <end position="461"/>
    </location>
</feature>
<dbReference type="InterPro" id="IPR003838">
    <property type="entry name" value="ABC3_permease_C"/>
</dbReference>
<feature type="transmembrane region" description="Helical" evidence="6">
    <location>
        <begin position="250"/>
        <end position="281"/>
    </location>
</feature>
<sequence length="806" mass="87473">MAAIWSLCLSNIRKNKTQNLFIILLILLSTLLVTTATIIIANTSNMFFDMHKKTNGSHQILMLEKGLHDPQFVHQWWEGQDGVSVSNLLPYRTLSGITYDNQDIPNAYLHMIQTPESPFVVDKLVFSEGTESPSPAKGTVWVPTSLANAYGMSVGDIVSYHIGSELLPLSVSAVVVDISFGAPFTNTYRIWMNPDDYQERITSLPGQDSYMMGLRFDVYSKNAAYWTKFEAALGGPFLETKMEFEAISSFYLIINQIVGFIMIFLGMVMMLIALITIGFTISDAVLANYKTIGILKSLGLTSSNTIGTYVTQYGLLALIAVIPGLALSRMLSKIIIGMTVSSLSTKNSEIAIRGLDAAVLVGVFLFALVILFVVLYARRARFVQPVQAIRFGMSETKSSKIAKRMNSAGTSKIGFGNLPVMAVIGIRNLIKNRKGSVLMLILTMLASSVLVLGFIVLSSIFGIQQTAAQWGYDSANISALVINKTTFPREQFEQAVANDSRIKDSGWQGNTTAIITDDSASGSLGNTTNGGHSLSINLSVLDGSYDQMGFDNVSGYNPRYKNEIALGVNVAKTLNKTLGDTVNVYIEGKKQTLLITGIYQAISNSSYSARVPLDAVRAVNPSFKVMDVAFINVHDLADADTVVTELNSEFKDSASIVTQKTLLDSVFTEAANIMIYPLSFIGLLFTIVTFIIIYSTCRINIRKESRNYGIYKSIGMSSQQIRVSITLGIAALSVLGALIGIVIGIYVLPNLLESILGGYGIMKLPIILHWGGAVVIASVSVIAAALGAWGASKVIQNASPRILVVE</sequence>
<dbReference type="EMBL" id="JALIRP010000001">
    <property type="protein sequence ID" value="MCJ8010203.1"/>
    <property type="molecule type" value="Genomic_DNA"/>
</dbReference>
<dbReference type="AlphaFoldDB" id="A0A9X2B3P4"/>
<evidence type="ECO:0000256" key="5">
    <source>
        <dbReference type="ARBA" id="ARBA00023136"/>
    </source>
</evidence>
<evidence type="ECO:0000256" key="1">
    <source>
        <dbReference type="ARBA" id="ARBA00004651"/>
    </source>
</evidence>
<reference evidence="8" key="1">
    <citation type="submission" date="2022-04" db="EMBL/GenBank/DDBJ databases">
        <title>Paenibacillus mangrovi sp. nov., a novel endophytic bacterium isolated from bark of Kandelia candel.</title>
        <authorList>
            <person name="Tuo L."/>
        </authorList>
    </citation>
    <scope>NUCLEOTIDE SEQUENCE</scope>
    <source>
        <strain evidence="8">KQZ6P-2</strain>
    </source>
</reference>
<feature type="transmembrane region" description="Helical" evidence="6">
    <location>
        <begin position="357"/>
        <end position="377"/>
    </location>
</feature>
<dbReference type="RefSeq" id="WP_244717552.1">
    <property type="nucleotide sequence ID" value="NZ_JALIRP010000001.1"/>
</dbReference>
<evidence type="ECO:0000313" key="8">
    <source>
        <dbReference type="EMBL" id="MCJ8010203.1"/>
    </source>
</evidence>
<proteinExistence type="predicted"/>
<evidence type="ECO:0000313" key="9">
    <source>
        <dbReference type="Proteomes" id="UP001139347"/>
    </source>
</evidence>
<protein>
    <submittedName>
        <fullName evidence="8">ABC transporter permease</fullName>
    </submittedName>
</protein>
<keyword evidence="9" id="KW-1185">Reference proteome</keyword>
<name>A0A9X2B3P4_9BACL</name>
<dbReference type="GO" id="GO:0005886">
    <property type="term" value="C:plasma membrane"/>
    <property type="evidence" value="ECO:0007669"/>
    <property type="project" value="UniProtKB-SubCell"/>
</dbReference>
<keyword evidence="2" id="KW-1003">Cell membrane</keyword>
<gene>
    <name evidence="8" type="ORF">MUG84_00420</name>
</gene>
<dbReference type="PANTHER" id="PTHR30287">
    <property type="entry name" value="MEMBRANE COMPONENT OF PREDICTED ABC SUPERFAMILY METABOLITE UPTAKE TRANSPORTER"/>
    <property type="match status" value="1"/>
</dbReference>
<dbReference type="Pfam" id="PF02687">
    <property type="entry name" value="FtsX"/>
    <property type="match status" value="2"/>
</dbReference>
<feature type="transmembrane region" description="Helical" evidence="6">
    <location>
        <begin position="767"/>
        <end position="791"/>
    </location>
</feature>
<evidence type="ECO:0000259" key="7">
    <source>
        <dbReference type="Pfam" id="PF02687"/>
    </source>
</evidence>
<dbReference type="PANTHER" id="PTHR30287:SF2">
    <property type="entry name" value="BLL1001 PROTEIN"/>
    <property type="match status" value="1"/>
</dbReference>
<accession>A0A9X2B3P4</accession>